<dbReference type="OMA" id="HSECNEK"/>
<dbReference type="GO" id="GO:0005634">
    <property type="term" value="C:nucleus"/>
    <property type="evidence" value="ECO:0007669"/>
    <property type="project" value="TreeGrafter"/>
</dbReference>
<sequence length="210" mass="23312">MISFILSTSLLIGSYKHSVQVPGGPGGKEPTLSDLAQAVAAATAVPEANQKLIFKGKSLNTLKEADRMISACGMKNGCKIMLIGKKNSPEEESALQRLTEMERSGEQLSFRLNEIQVELKGIENGYLDKNLRGQALTKLEKRVKAVTEQCMKLLEQADGTELPENFSDCRMKRKRIVKKIQSYLDHCDTLEKSVTVEAEKLQRKSLTQPD</sequence>
<dbReference type="PROSITE" id="PS50053">
    <property type="entry name" value="UBIQUITIN_2"/>
    <property type="match status" value="1"/>
</dbReference>
<dbReference type="InterPro" id="IPR000626">
    <property type="entry name" value="Ubiquitin-like_dom"/>
</dbReference>
<evidence type="ECO:0000313" key="5">
    <source>
        <dbReference type="Ensembl" id="ENSPMAP00000003896.1"/>
    </source>
</evidence>
<dbReference type="GO" id="GO:0016020">
    <property type="term" value="C:membrane"/>
    <property type="evidence" value="ECO:0007669"/>
    <property type="project" value="TreeGrafter"/>
</dbReference>
<dbReference type="InterPro" id="IPR036533">
    <property type="entry name" value="BAG_dom_sf"/>
</dbReference>
<accession>S4RFB4</accession>
<dbReference type="InterPro" id="IPR039773">
    <property type="entry name" value="BAG_chaperone_regulator"/>
</dbReference>
<name>S4RFB4_PETMA</name>
<dbReference type="GO" id="GO:0051087">
    <property type="term" value="F:protein-folding chaperone binding"/>
    <property type="evidence" value="ECO:0007669"/>
    <property type="project" value="InterPro"/>
</dbReference>
<dbReference type="GO" id="GO:0050821">
    <property type="term" value="P:protein stabilization"/>
    <property type="evidence" value="ECO:0007669"/>
    <property type="project" value="TreeGrafter"/>
</dbReference>
<feature type="domain" description="Ubiquitin-like" evidence="3">
    <location>
        <begin position="29"/>
        <end position="89"/>
    </location>
</feature>
<dbReference type="Ensembl" id="ENSPMAT00000003912.1">
    <property type="protein sequence ID" value="ENSPMAP00000003896.1"/>
    <property type="gene ID" value="ENSPMAG00000003584.1"/>
</dbReference>
<feature type="domain" description="BAG" evidence="4">
    <location>
        <begin position="111"/>
        <end position="191"/>
    </location>
</feature>
<dbReference type="AlphaFoldDB" id="S4RFB4"/>
<dbReference type="Pfam" id="PF02179">
    <property type="entry name" value="BAG"/>
    <property type="match status" value="1"/>
</dbReference>
<dbReference type="SUPFAM" id="SSF63491">
    <property type="entry name" value="BAG domain"/>
    <property type="match status" value="1"/>
</dbReference>
<keyword evidence="2" id="KW-0143">Chaperone</keyword>
<dbReference type="GO" id="GO:0000774">
    <property type="term" value="F:adenyl-nucleotide exchange factor activity"/>
    <property type="evidence" value="ECO:0007669"/>
    <property type="project" value="TreeGrafter"/>
</dbReference>
<evidence type="ECO:0000259" key="3">
    <source>
        <dbReference type="PROSITE" id="PS50053"/>
    </source>
</evidence>
<dbReference type="SMART" id="SM00264">
    <property type="entry name" value="BAG"/>
    <property type="match status" value="1"/>
</dbReference>
<dbReference type="GO" id="GO:0005829">
    <property type="term" value="C:cytosol"/>
    <property type="evidence" value="ECO:0007669"/>
    <property type="project" value="TreeGrafter"/>
</dbReference>
<dbReference type="Gene3D" id="1.20.58.120">
    <property type="entry name" value="BAG domain"/>
    <property type="match status" value="1"/>
</dbReference>
<dbReference type="GeneTree" id="ENSGT00450000040296"/>
<reference evidence="5" key="1">
    <citation type="submission" date="2025-08" db="UniProtKB">
        <authorList>
            <consortium name="Ensembl"/>
        </authorList>
    </citation>
    <scope>IDENTIFICATION</scope>
</reference>
<evidence type="ECO:0000256" key="1">
    <source>
        <dbReference type="ARBA" id="ARBA00022374"/>
    </source>
</evidence>
<dbReference type="Gene3D" id="3.10.20.90">
    <property type="entry name" value="Phosphatidylinositol 3-kinase Catalytic Subunit, Chain A, domain 1"/>
    <property type="match status" value="1"/>
</dbReference>
<dbReference type="SUPFAM" id="SSF54236">
    <property type="entry name" value="Ubiquitin-like"/>
    <property type="match status" value="1"/>
</dbReference>
<dbReference type="PROSITE" id="PS51035">
    <property type="entry name" value="BAG"/>
    <property type="match status" value="1"/>
</dbReference>
<proteinExistence type="predicted"/>
<dbReference type="PANTHER" id="PTHR12329:SF16">
    <property type="entry name" value="BAG FAMILY MOLECULAR CHAPERONE REGULATOR 1"/>
    <property type="match status" value="1"/>
</dbReference>
<dbReference type="STRING" id="7757.ENSPMAP00000003896"/>
<protein>
    <recommendedName>
        <fullName evidence="1">BAG family molecular chaperone regulator 1</fullName>
    </recommendedName>
</protein>
<dbReference type="Pfam" id="PF00240">
    <property type="entry name" value="ubiquitin"/>
    <property type="match status" value="1"/>
</dbReference>
<evidence type="ECO:0000256" key="2">
    <source>
        <dbReference type="ARBA" id="ARBA00023186"/>
    </source>
</evidence>
<organism evidence="5">
    <name type="scientific">Petromyzon marinus</name>
    <name type="common">Sea lamprey</name>
    <dbReference type="NCBI Taxonomy" id="7757"/>
    <lineage>
        <taxon>Eukaryota</taxon>
        <taxon>Metazoa</taxon>
        <taxon>Chordata</taxon>
        <taxon>Craniata</taxon>
        <taxon>Vertebrata</taxon>
        <taxon>Cyclostomata</taxon>
        <taxon>Hyperoartia</taxon>
        <taxon>Petromyzontiformes</taxon>
        <taxon>Petromyzontidae</taxon>
        <taxon>Petromyzon</taxon>
    </lineage>
</organism>
<dbReference type="PANTHER" id="PTHR12329">
    <property type="entry name" value="BCL2-ASSOCIATED ATHANOGENE"/>
    <property type="match status" value="1"/>
</dbReference>
<dbReference type="InterPro" id="IPR003103">
    <property type="entry name" value="BAG_domain"/>
</dbReference>
<reference evidence="5" key="2">
    <citation type="submission" date="2025-09" db="UniProtKB">
        <authorList>
            <consortium name="Ensembl"/>
        </authorList>
    </citation>
    <scope>IDENTIFICATION</scope>
</reference>
<dbReference type="HOGENOM" id="CLU_055378_1_0_1"/>
<evidence type="ECO:0000259" key="4">
    <source>
        <dbReference type="PROSITE" id="PS51035"/>
    </source>
</evidence>
<dbReference type="InterPro" id="IPR029071">
    <property type="entry name" value="Ubiquitin-like_domsf"/>
</dbReference>